<reference evidence="10" key="1">
    <citation type="submission" date="2019-11" db="EMBL/GenBank/DDBJ databases">
        <authorList>
            <person name="Feng L."/>
        </authorList>
    </citation>
    <scope>NUCLEOTIDE SEQUENCE</scope>
    <source>
        <strain evidence="10">BintestinalisLFYP9</strain>
    </source>
</reference>
<dbReference type="SUPFAM" id="SSF49303">
    <property type="entry name" value="beta-Galactosidase/glucuronidase domain"/>
    <property type="match status" value="1"/>
</dbReference>
<dbReference type="InterPro" id="IPR017853">
    <property type="entry name" value="GH"/>
</dbReference>
<evidence type="ECO:0000259" key="7">
    <source>
        <dbReference type="Pfam" id="PF16355"/>
    </source>
</evidence>
<dbReference type="GO" id="GO:0004565">
    <property type="term" value="F:beta-galactosidase activity"/>
    <property type="evidence" value="ECO:0007669"/>
    <property type="project" value="UniProtKB-EC"/>
</dbReference>
<dbReference type="Gene3D" id="2.60.120.260">
    <property type="entry name" value="Galactose-binding domain-like"/>
    <property type="match status" value="1"/>
</dbReference>
<dbReference type="Pfam" id="PF16355">
    <property type="entry name" value="DUF4982"/>
    <property type="match status" value="1"/>
</dbReference>
<dbReference type="PANTHER" id="PTHR42732:SF1">
    <property type="entry name" value="BETA-MANNOSIDASE"/>
    <property type="match status" value="1"/>
</dbReference>
<evidence type="ECO:0000259" key="5">
    <source>
        <dbReference type="Pfam" id="PF00703"/>
    </source>
</evidence>
<keyword evidence="2 10" id="KW-0378">Hydrolase</keyword>
<dbReference type="PRINTS" id="PR00132">
    <property type="entry name" value="GLHYDRLASE2"/>
</dbReference>
<keyword evidence="4" id="KW-0732">Signal</keyword>
<dbReference type="Pfam" id="PF22666">
    <property type="entry name" value="Glyco_hydro_2_N2"/>
    <property type="match status" value="1"/>
</dbReference>
<dbReference type="EMBL" id="CACRSU010000014">
    <property type="protein sequence ID" value="VYT03582.1"/>
    <property type="molecule type" value="Genomic_DNA"/>
</dbReference>
<comment type="similarity">
    <text evidence="1">Belongs to the glycosyl hydrolase 2 family.</text>
</comment>
<dbReference type="InterPro" id="IPR054593">
    <property type="entry name" value="Beta-mannosidase-like_N2"/>
</dbReference>
<evidence type="ECO:0000256" key="1">
    <source>
        <dbReference type="ARBA" id="ARBA00007401"/>
    </source>
</evidence>
<feature type="domain" description="Glycoside hydrolase family 2" evidence="8">
    <location>
        <begin position="718"/>
        <end position="820"/>
    </location>
</feature>
<dbReference type="Gene3D" id="3.20.20.80">
    <property type="entry name" value="Glycosidases"/>
    <property type="match status" value="1"/>
</dbReference>
<dbReference type="AlphaFoldDB" id="A0A6N2TG01"/>
<keyword evidence="3 10" id="KW-0326">Glycosidase</keyword>
<dbReference type="SUPFAM" id="SSF49785">
    <property type="entry name" value="Galactose-binding domain-like"/>
    <property type="match status" value="1"/>
</dbReference>
<evidence type="ECO:0000256" key="3">
    <source>
        <dbReference type="ARBA" id="ARBA00023295"/>
    </source>
</evidence>
<dbReference type="InterPro" id="IPR008964">
    <property type="entry name" value="Invasin/intimin_cell_adhesion"/>
</dbReference>
<name>A0A6N2TG01_9BACE</name>
<dbReference type="RefSeq" id="WP_138291304.1">
    <property type="nucleotide sequence ID" value="NZ_BAABZC010000001.1"/>
</dbReference>
<dbReference type="PANTHER" id="PTHR42732">
    <property type="entry name" value="BETA-GALACTOSIDASE"/>
    <property type="match status" value="1"/>
</dbReference>
<feature type="domain" description="Glycoside hydrolase family 2 immunoglobulin-like beta-sandwich" evidence="5">
    <location>
        <begin position="204"/>
        <end position="301"/>
    </location>
</feature>
<dbReference type="EC" id="3.2.1.23" evidence="10"/>
<evidence type="ECO:0000259" key="6">
    <source>
        <dbReference type="Pfam" id="PF02836"/>
    </source>
</evidence>
<protein>
    <submittedName>
        <fullName evidence="10">Beta-galactosidase</fullName>
        <ecNumber evidence="10">3.2.1.23</ecNumber>
    </submittedName>
</protein>
<feature type="domain" description="DUF4982" evidence="7">
    <location>
        <begin position="629"/>
        <end position="702"/>
    </location>
</feature>
<feature type="domain" description="Glycoside hydrolase family 2 catalytic" evidence="6">
    <location>
        <begin position="306"/>
        <end position="471"/>
    </location>
</feature>
<dbReference type="InterPro" id="IPR040605">
    <property type="entry name" value="Glyco_hydro2_dom5"/>
</dbReference>
<dbReference type="SUPFAM" id="SSF51445">
    <property type="entry name" value="(Trans)glycosidases"/>
    <property type="match status" value="1"/>
</dbReference>
<accession>A0A6N2TG01</accession>
<feature type="domain" description="Beta-mannosidase-like galactose-binding" evidence="9">
    <location>
        <begin position="103"/>
        <end position="172"/>
    </location>
</feature>
<evidence type="ECO:0000259" key="8">
    <source>
        <dbReference type="Pfam" id="PF18565"/>
    </source>
</evidence>
<dbReference type="InterPro" id="IPR006101">
    <property type="entry name" value="Glyco_hydro_2"/>
</dbReference>
<sequence length="825" mass="93028">MKKILFISFSCCILFSLIAKAQRIETLLEKNWKFTKGEVAEAMKPEFDDRKWETVTVPHDWAIFGPFDRSNDLQEVAVTQNFEKKASVKTGRTGGLPYVGIGWYRTTFDASANQQTTLVFDGAMSEARVYVNGQEACFWPFGYNSFHCDVTGLLNKDGKNNTLAVRLENRPQSSRWYPGAGLYRNVRVVSTDKVHVPVWGTQLTTPHVADEYASVRLLTTIANDEGKDIRIVTEIISPDGKVVATKDNTRKINHGQPFEQNFLVNAPCLWSPETPYLYKAVSKVYADGKQTDEYTTRFGIRSIEIIADKGFFLNGKHRKFQGVCNHHDLGPLGAAINVAALRRQLTLLKDMGCDAIRTAHNMPAPELVQLCDEMGFMMMVEPFDEWDIAKCENGYHRYFNEWAERDMINMLYQFRNNPCVVMWSIGNEVPTQCSPVGYKVASFLQDICHREDPTRPVTCGMDQVSCVLKNGFAAMIDVPGFNYRAHRYLEAYELLPQNIVLGSETSSTVSSRGVYKFPVEKRGDAKYDDHQSSGYDLEHCAWSNVPDEDFALADDYDWTIGQFVWTGFDYLGEPSPYDTDAWPSHSSLFGIIDLASLPKDRYYLYRSLWNKNENTLHVLPHWTWPGREGENTPVFVYTNYPTAELFVNGKSYGKQHKLTAEESRAIQGKDALALQRRYRLMWMDVPYEPGEVKVVAYDASGKIAEEKVVRTAGKPHHLEVVADRSQLTADGKDLAYITVRVVDKDGNLCPSDNRLVNFTVKGAGHYRAAANGDATSLDLFHLPKMPAFSGQLTAIVQTAEQAGEIVFEAKAKGVKSGKITLYSSK</sequence>
<dbReference type="Pfam" id="PF00703">
    <property type="entry name" value="Glyco_hydro_2"/>
    <property type="match status" value="1"/>
</dbReference>
<gene>
    <name evidence="10" type="primary">lacZ_6</name>
    <name evidence="10" type="ORF">BILFYP9_01531</name>
</gene>
<dbReference type="InterPro" id="IPR051913">
    <property type="entry name" value="GH2_Domain-Containing"/>
</dbReference>
<dbReference type="InterPro" id="IPR032311">
    <property type="entry name" value="DUF4982"/>
</dbReference>
<dbReference type="Gene3D" id="2.60.40.10">
    <property type="entry name" value="Immunoglobulins"/>
    <property type="match status" value="3"/>
</dbReference>
<dbReference type="SUPFAM" id="SSF49373">
    <property type="entry name" value="Invasin/intimin cell-adhesion fragments"/>
    <property type="match status" value="1"/>
</dbReference>
<dbReference type="GO" id="GO:0005975">
    <property type="term" value="P:carbohydrate metabolic process"/>
    <property type="evidence" value="ECO:0007669"/>
    <property type="project" value="InterPro"/>
</dbReference>
<dbReference type="Pfam" id="PF02836">
    <property type="entry name" value="Glyco_hydro_2_C"/>
    <property type="match status" value="1"/>
</dbReference>
<feature type="chain" id="PRO_5027027215" evidence="4">
    <location>
        <begin position="22"/>
        <end position="825"/>
    </location>
</feature>
<dbReference type="InterPro" id="IPR036156">
    <property type="entry name" value="Beta-gal/glucu_dom_sf"/>
</dbReference>
<dbReference type="InterPro" id="IPR006102">
    <property type="entry name" value="Ig-like_GH2"/>
</dbReference>
<proteinExistence type="inferred from homology"/>
<evidence type="ECO:0000256" key="2">
    <source>
        <dbReference type="ARBA" id="ARBA00022801"/>
    </source>
</evidence>
<evidence type="ECO:0000313" key="10">
    <source>
        <dbReference type="EMBL" id="VYT03582.1"/>
    </source>
</evidence>
<dbReference type="InterPro" id="IPR008979">
    <property type="entry name" value="Galactose-bd-like_sf"/>
</dbReference>
<dbReference type="InterPro" id="IPR006103">
    <property type="entry name" value="Glyco_hydro_2_cat"/>
</dbReference>
<organism evidence="10">
    <name type="scientific">Bacteroides intestinalis</name>
    <dbReference type="NCBI Taxonomy" id="329854"/>
    <lineage>
        <taxon>Bacteria</taxon>
        <taxon>Pseudomonadati</taxon>
        <taxon>Bacteroidota</taxon>
        <taxon>Bacteroidia</taxon>
        <taxon>Bacteroidales</taxon>
        <taxon>Bacteroidaceae</taxon>
        <taxon>Bacteroides</taxon>
    </lineage>
</organism>
<dbReference type="InterPro" id="IPR013783">
    <property type="entry name" value="Ig-like_fold"/>
</dbReference>
<feature type="signal peptide" evidence="4">
    <location>
        <begin position="1"/>
        <end position="21"/>
    </location>
</feature>
<dbReference type="Pfam" id="PF18565">
    <property type="entry name" value="Glyco_hydro2_C5"/>
    <property type="match status" value="1"/>
</dbReference>
<evidence type="ECO:0000259" key="9">
    <source>
        <dbReference type="Pfam" id="PF22666"/>
    </source>
</evidence>
<evidence type="ECO:0000256" key="4">
    <source>
        <dbReference type="SAM" id="SignalP"/>
    </source>
</evidence>